<feature type="transmembrane region" description="Helical" evidence="1">
    <location>
        <begin position="136"/>
        <end position="165"/>
    </location>
</feature>
<dbReference type="RefSeq" id="WP_271959827.1">
    <property type="nucleotide sequence ID" value="NZ_JAQLTW010000016.1"/>
</dbReference>
<name>A0ABT4Z6L4_HALEZ</name>
<evidence type="ECO:0000313" key="3">
    <source>
        <dbReference type="Proteomes" id="UP001210528"/>
    </source>
</evidence>
<dbReference type="PANTHER" id="PTHR35519">
    <property type="entry name" value="MEMBRANE PROTEINS"/>
    <property type="match status" value="1"/>
</dbReference>
<keyword evidence="1" id="KW-0812">Transmembrane</keyword>
<reference evidence="2 3" key="1">
    <citation type="submission" date="2023-01" db="EMBL/GenBank/DDBJ databases">
        <title>Halorubrum ezzemoulense from Santa Pola, Spain.</title>
        <authorList>
            <person name="Feng Y."/>
            <person name="Louyakis A.S."/>
            <person name="Gogarten J.P."/>
        </authorList>
    </citation>
    <scope>NUCLEOTIDE SEQUENCE [LARGE SCALE GENOMIC DNA]</scope>
    <source>
        <strain evidence="2 3">AMM015</strain>
    </source>
</reference>
<dbReference type="Proteomes" id="UP001210528">
    <property type="component" value="Unassembled WGS sequence"/>
</dbReference>
<protein>
    <submittedName>
        <fullName evidence="2">DUF4112 domain-containing protein</fullName>
    </submittedName>
</protein>
<proteinExistence type="predicted"/>
<feature type="transmembrane region" description="Helical" evidence="1">
    <location>
        <begin position="53"/>
        <end position="74"/>
    </location>
</feature>
<evidence type="ECO:0000313" key="2">
    <source>
        <dbReference type="EMBL" id="MDB2293822.1"/>
    </source>
</evidence>
<dbReference type="EMBL" id="JAQLUK010000032">
    <property type="protein sequence ID" value="MDB2293822.1"/>
    <property type="molecule type" value="Genomic_DNA"/>
</dbReference>
<keyword evidence="1" id="KW-0472">Membrane</keyword>
<sequence length="168" mass="18219">MSNTIENSQSKSTDQSTDPLIQSKIDNLDELATTLDDRWQIPIIKIDAGVDPLIGLIPGIGDVIAMTISSWIVLKGVMLGAPNKILTKMTGVLIVEGLIGHIPVIGDIIDFFWDINVNNVQRLKSNKNQLTGETNWGFLIMGLLTPLVITMGIILFGVLTILSALSLI</sequence>
<organism evidence="2 3">
    <name type="scientific">Halorubrum ezzemoulense</name>
    <name type="common">Halorubrum chaoviator</name>
    <dbReference type="NCBI Taxonomy" id="337243"/>
    <lineage>
        <taxon>Archaea</taxon>
        <taxon>Methanobacteriati</taxon>
        <taxon>Methanobacteriota</taxon>
        <taxon>Stenosarchaea group</taxon>
        <taxon>Halobacteria</taxon>
        <taxon>Halobacteriales</taxon>
        <taxon>Haloferacaceae</taxon>
        <taxon>Halorubrum</taxon>
    </lineage>
</organism>
<evidence type="ECO:0000256" key="1">
    <source>
        <dbReference type="SAM" id="Phobius"/>
    </source>
</evidence>
<dbReference type="PANTHER" id="PTHR35519:SF2">
    <property type="entry name" value="PH DOMAIN PROTEIN"/>
    <property type="match status" value="1"/>
</dbReference>
<comment type="caution">
    <text evidence="2">The sequence shown here is derived from an EMBL/GenBank/DDBJ whole genome shotgun (WGS) entry which is preliminary data.</text>
</comment>
<dbReference type="InterPro" id="IPR025187">
    <property type="entry name" value="DUF4112"/>
</dbReference>
<accession>A0ABT4Z6L4</accession>
<keyword evidence="3" id="KW-1185">Reference proteome</keyword>
<dbReference type="Pfam" id="PF13430">
    <property type="entry name" value="DUF4112"/>
    <property type="match status" value="1"/>
</dbReference>
<keyword evidence="1" id="KW-1133">Transmembrane helix</keyword>
<feature type="transmembrane region" description="Helical" evidence="1">
    <location>
        <begin position="86"/>
        <end position="106"/>
    </location>
</feature>
<gene>
    <name evidence="2" type="ORF">PM085_16345</name>
</gene>